<comment type="caution">
    <text evidence="1">The sequence shown here is derived from an EMBL/GenBank/DDBJ whole genome shotgun (WGS) entry which is preliminary data.</text>
</comment>
<dbReference type="EMBL" id="JACGDE010000001">
    <property type="protein sequence ID" value="MBA6063532.1"/>
    <property type="molecule type" value="Genomic_DNA"/>
</dbReference>
<sequence length="167" mass="18694">MEMDDLHPAASEFLSKHSSLFDKHFPPDLDDESMVLKAHLLLEAALRDFTSNLVAHPQHLDGARFRFTQVLSLAKALCPHDFGALNDLVWTCAKHLNDLRNTMAHELEPDPSKIAKQQKVIVDVVNARRRANNTAPTDLRGALAYLFGSTHALFETVLSRMEAKPSE</sequence>
<organism evidence="1 2">
    <name type="scientific">Pseudomonas mosselii</name>
    <dbReference type="NCBI Taxonomy" id="78327"/>
    <lineage>
        <taxon>Bacteria</taxon>
        <taxon>Pseudomonadati</taxon>
        <taxon>Pseudomonadota</taxon>
        <taxon>Gammaproteobacteria</taxon>
        <taxon>Pseudomonadales</taxon>
        <taxon>Pseudomonadaceae</taxon>
        <taxon>Pseudomonas</taxon>
    </lineage>
</organism>
<accession>A0A7W2PWK9</accession>
<evidence type="ECO:0000313" key="1">
    <source>
        <dbReference type="EMBL" id="MBA6063532.1"/>
    </source>
</evidence>
<gene>
    <name evidence="1" type="ORF">H4C75_01980</name>
</gene>
<proteinExistence type="predicted"/>
<dbReference type="RefSeq" id="WP_046853790.1">
    <property type="nucleotide sequence ID" value="NZ_JACGDE010000001.1"/>
</dbReference>
<dbReference type="AlphaFoldDB" id="A0A7W2PWK9"/>
<dbReference type="Proteomes" id="UP000541770">
    <property type="component" value="Unassembled WGS sequence"/>
</dbReference>
<protein>
    <recommendedName>
        <fullName evidence="3">DUF4145 domain-containing protein</fullName>
    </recommendedName>
</protein>
<evidence type="ECO:0000313" key="2">
    <source>
        <dbReference type="Proteomes" id="UP000541770"/>
    </source>
</evidence>
<reference evidence="1 2" key="1">
    <citation type="submission" date="2020-07" db="EMBL/GenBank/DDBJ databases">
        <title>Diversity of carbapenemase encoding genes among Pseudomonas putida group clinical isolates in a tertiary Brazilian hospital.</title>
        <authorList>
            <person name="Alberto-Lei F."/>
            <person name="Nodari C.S."/>
            <person name="Streling A.P."/>
            <person name="Paulino J.T."/>
            <person name="Bessa-Neto F.O."/>
            <person name="Cayo R."/>
            <person name="Gales A.C."/>
        </authorList>
    </citation>
    <scope>NUCLEOTIDE SEQUENCE [LARGE SCALE GENOMIC DNA]</scope>
    <source>
        <strain evidence="1 2">14802</strain>
    </source>
</reference>
<evidence type="ECO:0008006" key="3">
    <source>
        <dbReference type="Google" id="ProtNLM"/>
    </source>
</evidence>
<name>A0A7W2PWK9_9PSED</name>